<dbReference type="PANTHER" id="PTHR36451:SF1">
    <property type="entry name" value="OMEGA-HYDROXY-BETA-DIHYDROMENAQUINONE-9 SULFOTRANSFERASE STF3"/>
    <property type="match status" value="1"/>
</dbReference>
<comment type="caution">
    <text evidence="1">The sequence shown here is derived from an EMBL/GenBank/DDBJ whole genome shotgun (WGS) entry which is preliminary data.</text>
</comment>
<organism evidence="1 2">
    <name type="scientific">Novosphingobium cyanobacteriorum</name>
    <dbReference type="NCBI Taxonomy" id="3024215"/>
    <lineage>
        <taxon>Bacteria</taxon>
        <taxon>Pseudomonadati</taxon>
        <taxon>Pseudomonadota</taxon>
        <taxon>Alphaproteobacteria</taxon>
        <taxon>Sphingomonadales</taxon>
        <taxon>Sphingomonadaceae</taxon>
        <taxon>Novosphingobium</taxon>
    </lineage>
</organism>
<dbReference type="PANTHER" id="PTHR36451">
    <property type="entry name" value="PAPS-DEPENDENT SULFOTRANSFERASE STF3"/>
    <property type="match status" value="1"/>
</dbReference>
<dbReference type="InterPro" id="IPR027417">
    <property type="entry name" value="P-loop_NTPase"/>
</dbReference>
<protein>
    <submittedName>
        <fullName evidence="1">Sulfotransferase</fullName>
    </submittedName>
</protein>
<gene>
    <name evidence="1" type="ORF">POM99_02120</name>
</gene>
<proteinExistence type="predicted"/>
<dbReference type="Proteomes" id="UP001222770">
    <property type="component" value="Unassembled WGS sequence"/>
</dbReference>
<dbReference type="RefSeq" id="WP_277275140.1">
    <property type="nucleotide sequence ID" value="NZ_JAROCY010000002.1"/>
</dbReference>
<dbReference type="SUPFAM" id="SSF52540">
    <property type="entry name" value="P-loop containing nucleoside triphosphate hydrolases"/>
    <property type="match status" value="1"/>
</dbReference>
<evidence type="ECO:0000313" key="1">
    <source>
        <dbReference type="EMBL" id="MDF8331986.1"/>
    </source>
</evidence>
<keyword evidence="2" id="KW-1185">Reference proteome</keyword>
<dbReference type="Gene3D" id="3.40.50.300">
    <property type="entry name" value="P-loop containing nucleotide triphosphate hydrolases"/>
    <property type="match status" value="1"/>
</dbReference>
<name>A0ABT6CDI4_9SPHN</name>
<dbReference type="EMBL" id="JAROCY010000002">
    <property type="protein sequence ID" value="MDF8331986.1"/>
    <property type="molecule type" value="Genomic_DNA"/>
</dbReference>
<reference evidence="1 2" key="1">
    <citation type="submission" date="2023-03" db="EMBL/GenBank/DDBJ databases">
        <title>Novosphingobium cyanobacteriorum sp. nov., isolated from a eutrophic reservoir during the Microcystis bloom period.</title>
        <authorList>
            <person name="Kang M."/>
            <person name="Le V."/>
            <person name="Ko S.-R."/>
            <person name="Lee S.-A."/>
            <person name="Ahn C.-Y."/>
        </authorList>
    </citation>
    <scope>NUCLEOTIDE SEQUENCE [LARGE SCALE GENOMIC DNA]</scope>
    <source>
        <strain evidence="1 2">HBC54</strain>
    </source>
</reference>
<dbReference type="InterPro" id="IPR052736">
    <property type="entry name" value="Stf3_sulfotransferase"/>
</dbReference>
<accession>A0ABT6CDI4</accession>
<sequence>MAETAAPAFEEVQIRLGDTAQTVRRPVVPEGADFSEAAIVAAARKQTGLHFFGDDPFRANLRVLIRSMEDEAKLNAFGRVMARQFLIARLADRLRAQDLFDRHPEILETKLGPMTFIVGAARSGTTRAHRLLSNDPRFLYLRDWEINFPVPVAASFGEGPDPRITRARKAHAAFLAMNPENANIHTLEAEAPEEEIGLLNMSFATQMIEAQRFVPTYGRYCMETNQQAAYAYMKKLIQLIAWFRKDDPQRPWVFKSPQHMQDLDALMQVFPEAKIVFMHRDPRKTVASTCSMFWNISILGSDENDPEALGAYIAEKVQRQVEKVEEERATLVPPGQQLDVRYADINADWEREMQRIYDFIGLDFSAEAHAALNAASGDKEARHGGHRYSLEQFGLSADDIDQRFAGYIGKYGIPQEGK</sequence>
<evidence type="ECO:0000313" key="2">
    <source>
        <dbReference type="Proteomes" id="UP001222770"/>
    </source>
</evidence>
<dbReference type="Pfam" id="PF13469">
    <property type="entry name" value="Sulfotransfer_3"/>
    <property type="match status" value="1"/>
</dbReference>